<dbReference type="Proteomes" id="UP000799438">
    <property type="component" value="Unassembled WGS sequence"/>
</dbReference>
<dbReference type="EMBL" id="ML995512">
    <property type="protein sequence ID" value="KAF2136754.1"/>
    <property type="molecule type" value="Genomic_DNA"/>
</dbReference>
<evidence type="ECO:0000256" key="1">
    <source>
        <dbReference type="SAM" id="MobiDB-lite"/>
    </source>
</evidence>
<evidence type="ECO:0000313" key="2">
    <source>
        <dbReference type="EMBL" id="KAF2136754.1"/>
    </source>
</evidence>
<feature type="region of interest" description="Disordered" evidence="1">
    <location>
        <begin position="40"/>
        <end position="75"/>
    </location>
</feature>
<organism evidence="2 3">
    <name type="scientific">Aplosporella prunicola CBS 121167</name>
    <dbReference type="NCBI Taxonomy" id="1176127"/>
    <lineage>
        <taxon>Eukaryota</taxon>
        <taxon>Fungi</taxon>
        <taxon>Dikarya</taxon>
        <taxon>Ascomycota</taxon>
        <taxon>Pezizomycotina</taxon>
        <taxon>Dothideomycetes</taxon>
        <taxon>Dothideomycetes incertae sedis</taxon>
        <taxon>Botryosphaeriales</taxon>
        <taxon>Aplosporellaceae</taxon>
        <taxon>Aplosporella</taxon>
    </lineage>
</organism>
<protein>
    <submittedName>
        <fullName evidence="2">Uncharacterized protein</fullName>
    </submittedName>
</protein>
<reference evidence="2" key="1">
    <citation type="journal article" date="2020" name="Stud. Mycol.">
        <title>101 Dothideomycetes genomes: a test case for predicting lifestyles and emergence of pathogens.</title>
        <authorList>
            <person name="Haridas S."/>
            <person name="Albert R."/>
            <person name="Binder M."/>
            <person name="Bloem J."/>
            <person name="Labutti K."/>
            <person name="Salamov A."/>
            <person name="Andreopoulos B."/>
            <person name="Baker S."/>
            <person name="Barry K."/>
            <person name="Bills G."/>
            <person name="Bluhm B."/>
            <person name="Cannon C."/>
            <person name="Castanera R."/>
            <person name="Culley D."/>
            <person name="Daum C."/>
            <person name="Ezra D."/>
            <person name="Gonzalez J."/>
            <person name="Henrissat B."/>
            <person name="Kuo A."/>
            <person name="Liang C."/>
            <person name="Lipzen A."/>
            <person name="Lutzoni F."/>
            <person name="Magnuson J."/>
            <person name="Mondo S."/>
            <person name="Nolan M."/>
            <person name="Ohm R."/>
            <person name="Pangilinan J."/>
            <person name="Park H.-J."/>
            <person name="Ramirez L."/>
            <person name="Alfaro M."/>
            <person name="Sun H."/>
            <person name="Tritt A."/>
            <person name="Yoshinaga Y."/>
            <person name="Zwiers L.-H."/>
            <person name="Turgeon B."/>
            <person name="Goodwin S."/>
            <person name="Spatafora J."/>
            <person name="Crous P."/>
            <person name="Grigoriev I."/>
        </authorList>
    </citation>
    <scope>NUCLEOTIDE SEQUENCE</scope>
    <source>
        <strain evidence="2">CBS 121167</strain>
    </source>
</reference>
<dbReference type="RefSeq" id="XP_033392472.1">
    <property type="nucleotide sequence ID" value="XM_033535130.1"/>
</dbReference>
<gene>
    <name evidence="2" type="ORF">K452DRAFT_117706</name>
</gene>
<accession>A0A6A6B0L1</accession>
<sequence>MVVLHAPTRLSRLEPEVRSDASSRKSLVDKEWCSRLRVRPSRGVARPRDSRQPLAARDTAKHPPRGLGRTLSFDM</sequence>
<keyword evidence="3" id="KW-1185">Reference proteome</keyword>
<proteinExistence type="predicted"/>
<dbReference type="GeneID" id="54292624"/>
<feature type="region of interest" description="Disordered" evidence="1">
    <location>
        <begin position="1"/>
        <end position="24"/>
    </location>
</feature>
<dbReference type="AlphaFoldDB" id="A0A6A6B0L1"/>
<evidence type="ECO:0000313" key="3">
    <source>
        <dbReference type="Proteomes" id="UP000799438"/>
    </source>
</evidence>
<name>A0A6A6B0L1_9PEZI</name>
<feature type="compositionally biased region" description="Basic and acidic residues" evidence="1">
    <location>
        <begin position="11"/>
        <end position="24"/>
    </location>
</feature>